<feature type="domain" description="ABC transporter" evidence="4">
    <location>
        <begin position="9"/>
        <end position="244"/>
    </location>
</feature>
<dbReference type="InterPro" id="IPR003439">
    <property type="entry name" value="ABC_transporter-like_ATP-bd"/>
</dbReference>
<evidence type="ECO:0000313" key="6">
    <source>
        <dbReference type="Proteomes" id="UP001161691"/>
    </source>
</evidence>
<dbReference type="InterPro" id="IPR017871">
    <property type="entry name" value="ABC_transporter-like_CS"/>
</dbReference>
<dbReference type="RefSeq" id="WP_282911190.1">
    <property type="nucleotide sequence ID" value="NZ_JAGRPV010000001.1"/>
</dbReference>
<dbReference type="PANTHER" id="PTHR42939">
    <property type="entry name" value="ABC TRANSPORTER ATP-BINDING PROTEIN ALBC-RELATED"/>
    <property type="match status" value="1"/>
</dbReference>
<dbReference type="GO" id="GO:0005524">
    <property type="term" value="F:ATP binding"/>
    <property type="evidence" value="ECO:0007669"/>
    <property type="project" value="UniProtKB-KW"/>
</dbReference>
<dbReference type="Proteomes" id="UP001161691">
    <property type="component" value="Unassembled WGS sequence"/>
</dbReference>
<reference evidence="5" key="1">
    <citation type="submission" date="2023-04" db="EMBL/GenBank/DDBJ databases">
        <title>Comparative genomic analysis of Cohnella hashimotonis sp. nov., isolated from the International Space Station.</title>
        <authorList>
            <person name="Venkateswaran K."/>
            <person name="Simpson A."/>
        </authorList>
    </citation>
    <scope>NUCLEOTIDE SEQUENCE</scope>
    <source>
        <strain evidence="5">F6_2S_P_1</strain>
    </source>
</reference>
<accession>A0ABT6TQ88</accession>
<proteinExistence type="predicted"/>
<dbReference type="SMART" id="SM00382">
    <property type="entry name" value="AAA"/>
    <property type="match status" value="1"/>
</dbReference>
<keyword evidence="3 5" id="KW-0067">ATP-binding</keyword>
<dbReference type="Gene3D" id="3.40.50.300">
    <property type="entry name" value="P-loop containing nucleotide triphosphate hydrolases"/>
    <property type="match status" value="1"/>
</dbReference>
<evidence type="ECO:0000259" key="4">
    <source>
        <dbReference type="PROSITE" id="PS50893"/>
    </source>
</evidence>
<dbReference type="PROSITE" id="PS50893">
    <property type="entry name" value="ABC_TRANSPORTER_2"/>
    <property type="match status" value="1"/>
</dbReference>
<dbReference type="InterPro" id="IPR003593">
    <property type="entry name" value="AAA+_ATPase"/>
</dbReference>
<keyword evidence="1" id="KW-0813">Transport</keyword>
<protein>
    <submittedName>
        <fullName evidence="5">ABC transporter ATP-binding protein</fullName>
    </submittedName>
</protein>
<dbReference type="PANTHER" id="PTHR42939:SF3">
    <property type="entry name" value="ABC TRANSPORTER ATP-BINDING COMPONENT"/>
    <property type="match status" value="1"/>
</dbReference>
<dbReference type="Pfam" id="PF00005">
    <property type="entry name" value="ABC_tran"/>
    <property type="match status" value="1"/>
</dbReference>
<dbReference type="EMBL" id="JAGRPV010000001">
    <property type="protein sequence ID" value="MDI4648475.1"/>
    <property type="molecule type" value="Genomic_DNA"/>
</dbReference>
<comment type="caution">
    <text evidence="5">The sequence shown here is derived from an EMBL/GenBank/DDBJ whole genome shotgun (WGS) entry which is preliminary data.</text>
</comment>
<dbReference type="InterPro" id="IPR051782">
    <property type="entry name" value="ABC_Transporter_VariousFunc"/>
</dbReference>
<keyword evidence="6" id="KW-1185">Reference proteome</keyword>
<evidence type="ECO:0000256" key="2">
    <source>
        <dbReference type="ARBA" id="ARBA00022741"/>
    </source>
</evidence>
<dbReference type="PROSITE" id="PS00211">
    <property type="entry name" value="ABC_TRANSPORTER_1"/>
    <property type="match status" value="1"/>
</dbReference>
<sequence>MSLGMYGLERTESGNEAVSLKGAAVRHDGFALGPLDLTVPAGMVTAIVGPNGSGKSTLLRLLLRLAPCEGEAAVLGQRLSPDSDEGLRERIGFVSELPHAYENHLTADEKARFASKWYPGWSWERYERLMRSFDADRVKKLGKMSKGMRRKAELAVAMAHDPELLLLDEPSSGLDPSAWKALLDELTRYMDRGDRTLIFATHITEEVRRLADYVLFMHRGRCLGLYEKDRLFEAWRVLAVQRTDGAAGKEDAARLLKQAPGVQGAQEAGPGICRIESDAPEETEAYCLSNGYRILSSQRMELEEIMACLVRKGDAGR</sequence>
<keyword evidence="2" id="KW-0547">Nucleotide-binding</keyword>
<evidence type="ECO:0000256" key="1">
    <source>
        <dbReference type="ARBA" id="ARBA00022448"/>
    </source>
</evidence>
<evidence type="ECO:0000256" key="3">
    <source>
        <dbReference type="ARBA" id="ARBA00022840"/>
    </source>
</evidence>
<evidence type="ECO:0000313" key="5">
    <source>
        <dbReference type="EMBL" id="MDI4648475.1"/>
    </source>
</evidence>
<name>A0ABT6TQ88_9BACL</name>
<dbReference type="CDD" id="cd03230">
    <property type="entry name" value="ABC_DR_subfamily_A"/>
    <property type="match status" value="1"/>
</dbReference>
<dbReference type="SUPFAM" id="SSF52540">
    <property type="entry name" value="P-loop containing nucleoside triphosphate hydrolases"/>
    <property type="match status" value="1"/>
</dbReference>
<dbReference type="InterPro" id="IPR027417">
    <property type="entry name" value="P-loop_NTPase"/>
</dbReference>
<organism evidence="5 6">
    <name type="scientific">Cohnella hashimotonis</name>
    <dbReference type="NCBI Taxonomy" id="2826895"/>
    <lineage>
        <taxon>Bacteria</taxon>
        <taxon>Bacillati</taxon>
        <taxon>Bacillota</taxon>
        <taxon>Bacilli</taxon>
        <taxon>Bacillales</taxon>
        <taxon>Paenibacillaceae</taxon>
        <taxon>Cohnella</taxon>
    </lineage>
</organism>
<gene>
    <name evidence="5" type="ORF">KB449_26210</name>
</gene>